<evidence type="ECO:0000313" key="7">
    <source>
        <dbReference type="Proteomes" id="UP000185904"/>
    </source>
</evidence>
<dbReference type="InterPro" id="IPR036291">
    <property type="entry name" value="NAD(P)-bd_dom_sf"/>
</dbReference>
<dbReference type="EMBL" id="LVCJ01000011">
    <property type="protein sequence ID" value="OAL38071.1"/>
    <property type="molecule type" value="Genomic_DNA"/>
</dbReference>
<dbReference type="InterPro" id="IPR002347">
    <property type="entry name" value="SDR_fam"/>
</dbReference>
<dbReference type="GO" id="GO:0004497">
    <property type="term" value="F:monooxygenase activity"/>
    <property type="evidence" value="ECO:0007669"/>
    <property type="project" value="UniProtKB-KW"/>
</dbReference>
<sequence>MTSQSSVGVGGHLFPVPPGAVANFWIVDTTGTIEGLGADHLVKPSLPTFHTFPKVPSWSFLIETTVSGKTRRVLFDLGVPKDVYAMPPVVSGRLKTYGWVVEVPKTTAEVLVESAGGEGGGLQLEDIEAVVWSHWHWDHQGDVQPFPPTTDLIVGPGFSKAFLPAYPAGPQSPIRQTDLDGRRLREIDFDNTPTVQVGQIRALDYFGDGSFYLLDTPGHAIGHLGGLVRTTSNPDTFAFLGGDLTHHGGELRPSKHLSLSSAVASIAAEHSSEGLGTVTLQSLETLQTSRGRAVDQAFFDPVLTSDFDEALRTIARAQDADAQDNVWFVAAHDDTITGVVDLYPKRANGWKARGWREKTMWTFLRDFRGALQGGQCPGHLTLSEGALVLGIDINQPGNDATLNSLPANLSQNFVPLTANVSHEQTWHDALRLSREKFSAVPDTVVNCAGYVHLGADAHAVPEDDFDRVWQVNVKPLYLTVKVVVPCWISGKVAGHVINIGSIGSRRPRASTIWYTASKGALDTATEGLAGAYAKDRIRFNIVRPSFGNTPMAPRVLGKVDSAFTEEDEAGRAKRLATLPLGRLCEPEDVANMTAFLASDEARYITGAGFNVDGGRYVS</sequence>
<dbReference type="Proteomes" id="UP000185904">
    <property type="component" value="Unassembled WGS sequence"/>
</dbReference>
<evidence type="ECO:0000313" key="6">
    <source>
        <dbReference type="EMBL" id="OAL38071.1"/>
    </source>
</evidence>
<dbReference type="GO" id="GO:0016787">
    <property type="term" value="F:hydrolase activity"/>
    <property type="evidence" value="ECO:0007669"/>
    <property type="project" value="UniProtKB-KW"/>
</dbReference>
<dbReference type="SUPFAM" id="SSF56281">
    <property type="entry name" value="Metallo-hydrolase/oxidoreductase"/>
    <property type="match status" value="1"/>
</dbReference>
<organism evidence="6 7">
    <name type="scientific">Fonsecaea nubica</name>
    <dbReference type="NCBI Taxonomy" id="856822"/>
    <lineage>
        <taxon>Eukaryota</taxon>
        <taxon>Fungi</taxon>
        <taxon>Dikarya</taxon>
        <taxon>Ascomycota</taxon>
        <taxon>Pezizomycotina</taxon>
        <taxon>Eurotiomycetes</taxon>
        <taxon>Chaetothyriomycetidae</taxon>
        <taxon>Chaetothyriales</taxon>
        <taxon>Herpotrichiellaceae</taxon>
        <taxon>Fonsecaea</taxon>
    </lineage>
</organism>
<dbReference type="InterPro" id="IPR051013">
    <property type="entry name" value="MBL_superfamily_lactonases"/>
</dbReference>
<dbReference type="OrthoDB" id="10250730at2759"/>
<gene>
    <name evidence="6" type="ORF">AYO20_02523</name>
</gene>
<reference evidence="6 7" key="1">
    <citation type="submission" date="2016-03" db="EMBL/GenBank/DDBJ databases">
        <title>The draft genome sequence of Fonsecaea nubica causative agent of cutaneous subcutaneous infection in human host.</title>
        <authorList>
            <person name="Costa F."/>
            <person name="Sybren D.H."/>
            <person name="Raittz R.T."/>
            <person name="Weiss V.A."/>
            <person name="Leao A.C."/>
            <person name="Gomes R."/>
            <person name="De Souza E.M."/>
            <person name="Pedrosa F.O."/>
            <person name="Steffens M.B."/>
            <person name="Bombassaro A."/>
            <person name="Tadra-Sfeir M.Z."/>
            <person name="Moreno L.F."/>
            <person name="Najafzadeh M.J."/>
            <person name="Felipe M.S."/>
            <person name="Teixeira M."/>
            <person name="Sun J."/>
            <person name="Xi L."/>
            <person name="Castro M.A."/>
            <person name="Vicente V.A."/>
        </authorList>
    </citation>
    <scope>NUCLEOTIDE SEQUENCE [LARGE SCALE GENOMIC DNA]</scope>
    <source>
        <strain evidence="6 7">CBS 269.64</strain>
    </source>
</reference>
<dbReference type="Pfam" id="PF13561">
    <property type="entry name" value="adh_short_C2"/>
    <property type="match status" value="1"/>
</dbReference>
<keyword evidence="6" id="KW-0560">Oxidoreductase</keyword>
<dbReference type="PANTHER" id="PTHR42978:SF5">
    <property type="entry name" value="METALLO-BETA-LACTAMASE DOMAIN-CONTAINING PROTEIN"/>
    <property type="match status" value="1"/>
</dbReference>
<dbReference type="Gene3D" id="3.40.50.720">
    <property type="entry name" value="NAD(P)-binding Rossmann-like Domain"/>
    <property type="match status" value="1"/>
</dbReference>
<proteinExistence type="inferred from homology"/>
<dbReference type="Gene3D" id="3.60.15.10">
    <property type="entry name" value="Ribonuclease Z/Hydroxyacylglutathione hydrolase-like"/>
    <property type="match status" value="1"/>
</dbReference>
<accession>A0A178DA03</accession>
<comment type="similarity">
    <text evidence="1">Belongs to the metallo-beta-lactamase superfamily.</text>
</comment>
<dbReference type="SUPFAM" id="SSF51735">
    <property type="entry name" value="NAD(P)-binding Rossmann-fold domains"/>
    <property type="match status" value="1"/>
</dbReference>
<dbReference type="GO" id="GO:0046872">
    <property type="term" value="F:metal ion binding"/>
    <property type="evidence" value="ECO:0007669"/>
    <property type="project" value="UniProtKB-KW"/>
</dbReference>
<evidence type="ECO:0000256" key="3">
    <source>
        <dbReference type="ARBA" id="ARBA00022801"/>
    </source>
</evidence>
<comment type="caution">
    <text evidence="6">The sequence shown here is derived from an EMBL/GenBank/DDBJ whole genome shotgun (WGS) entry which is preliminary data.</text>
</comment>
<dbReference type="CDD" id="cd07730">
    <property type="entry name" value="metallo-hydrolase-like_MBL-fold"/>
    <property type="match status" value="1"/>
</dbReference>
<protein>
    <submittedName>
        <fullName evidence="6">Cyclohexanone monooxygenase, variant 2</fullName>
    </submittedName>
</protein>
<feature type="domain" description="Metallo-beta-lactamase" evidence="5">
    <location>
        <begin position="56"/>
        <end position="283"/>
    </location>
</feature>
<evidence type="ECO:0000256" key="2">
    <source>
        <dbReference type="ARBA" id="ARBA00022723"/>
    </source>
</evidence>
<dbReference type="GeneID" id="34585946"/>
<name>A0A178DA03_9EURO</name>
<keyword evidence="6" id="KW-0503">Monooxygenase</keyword>
<dbReference type="Pfam" id="PF00753">
    <property type="entry name" value="Lactamase_B"/>
    <property type="match status" value="1"/>
</dbReference>
<dbReference type="InterPro" id="IPR001279">
    <property type="entry name" value="Metallo-B-lactamas"/>
</dbReference>
<evidence type="ECO:0000256" key="1">
    <source>
        <dbReference type="ARBA" id="ARBA00007749"/>
    </source>
</evidence>
<evidence type="ECO:0000259" key="5">
    <source>
        <dbReference type="SMART" id="SM00849"/>
    </source>
</evidence>
<dbReference type="AlphaFoldDB" id="A0A178DA03"/>
<keyword evidence="4" id="KW-0862">Zinc</keyword>
<dbReference type="RefSeq" id="XP_022503083.1">
    <property type="nucleotide sequence ID" value="XM_022640827.1"/>
</dbReference>
<keyword evidence="2" id="KW-0479">Metal-binding</keyword>
<keyword evidence="3" id="KW-0378">Hydrolase</keyword>
<dbReference type="SMART" id="SM00849">
    <property type="entry name" value="Lactamase_B"/>
    <property type="match status" value="1"/>
</dbReference>
<dbReference type="PANTHER" id="PTHR42978">
    <property type="entry name" value="QUORUM-QUENCHING LACTONASE YTNP-RELATED-RELATED"/>
    <property type="match status" value="1"/>
</dbReference>
<keyword evidence="7" id="KW-1185">Reference proteome</keyword>
<dbReference type="InterPro" id="IPR036866">
    <property type="entry name" value="RibonucZ/Hydroxyglut_hydro"/>
</dbReference>
<evidence type="ECO:0000256" key="4">
    <source>
        <dbReference type="ARBA" id="ARBA00022833"/>
    </source>
</evidence>